<dbReference type="Proteomes" id="UP001247307">
    <property type="component" value="Unassembled WGS sequence"/>
</dbReference>
<feature type="transmembrane region" description="Helical" evidence="1">
    <location>
        <begin position="24"/>
        <end position="42"/>
    </location>
</feature>
<proteinExistence type="predicted"/>
<sequence length="422" mass="45304">MSISFTSSTSDEARRAGLRRMQRVALALLIVSAVVFCVSFALQGAHPWLAYVRAASEGALVGGLADWFAVTALFRHPMGIPVPHTAIIEKKKDTIGESLSEFIAENFLSPDLVREKIARWGFAPRLGRWLAEPEHASDVVARLAPGVRAGLATLDDDDVQRLIAALARDHIVEPAWAPTVGLLLEDVVAAGHHTALVDVVVTRAEEYVREHPGVVDRLVGERAPAWVPGIVNVLVADRVHAELVGFLGAVRQDPDHSVRRSLNEYLIKLGRDLQGDPKVIAAFEGFKKGAIDDPLVRQLAGRGWATIKDFLISSAEDPRSDLRVAAVGAVETLGRRLAEDRDLARTVETTAANAAASLVGAYGHEIASIVSETVAAWDAREASEKIELQVGRDLQFIRINGTVVGALAGLVIFAVAHAAFGA</sequence>
<dbReference type="PANTHER" id="PTHR38442:SF1">
    <property type="entry name" value="INNER MEMBRANE PROTEIN"/>
    <property type="match status" value="1"/>
</dbReference>
<dbReference type="PANTHER" id="PTHR38442">
    <property type="entry name" value="INNER MEMBRANE PROTEIN-RELATED"/>
    <property type="match status" value="1"/>
</dbReference>
<keyword evidence="3" id="KW-1185">Reference proteome</keyword>
<protein>
    <submittedName>
        <fullName evidence="2">Uncharacterized membrane-anchored protein YjiN (DUF445 family)</fullName>
    </submittedName>
</protein>
<dbReference type="GO" id="GO:0005886">
    <property type="term" value="C:plasma membrane"/>
    <property type="evidence" value="ECO:0007669"/>
    <property type="project" value="TreeGrafter"/>
</dbReference>
<organism evidence="2 3">
    <name type="scientific">Falsarthrobacter nasiphocae</name>
    <dbReference type="NCBI Taxonomy" id="189863"/>
    <lineage>
        <taxon>Bacteria</taxon>
        <taxon>Bacillati</taxon>
        <taxon>Actinomycetota</taxon>
        <taxon>Actinomycetes</taxon>
        <taxon>Micrococcales</taxon>
        <taxon>Micrococcaceae</taxon>
        <taxon>Falsarthrobacter</taxon>
    </lineage>
</organism>
<name>A0AAE4C6A4_9MICC</name>
<evidence type="ECO:0000313" key="3">
    <source>
        <dbReference type="Proteomes" id="UP001247307"/>
    </source>
</evidence>
<reference evidence="2" key="1">
    <citation type="submission" date="2023-07" db="EMBL/GenBank/DDBJ databases">
        <title>Sequencing the genomes of 1000 actinobacteria strains.</title>
        <authorList>
            <person name="Klenk H.-P."/>
        </authorList>
    </citation>
    <scope>NUCLEOTIDE SEQUENCE</scope>
    <source>
        <strain evidence="2">DSM 13988</strain>
    </source>
</reference>
<feature type="transmembrane region" description="Helical" evidence="1">
    <location>
        <begin position="399"/>
        <end position="420"/>
    </location>
</feature>
<dbReference type="InterPro" id="IPR007383">
    <property type="entry name" value="DUF445"/>
</dbReference>
<dbReference type="RefSeq" id="WP_309850269.1">
    <property type="nucleotide sequence ID" value="NZ_JAVDUI010000001.1"/>
</dbReference>
<keyword evidence="1" id="KW-0472">Membrane</keyword>
<dbReference type="EMBL" id="JAVDUI010000001">
    <property type="protein sequence ID" value="MDR6891937.1"/>
    <property type="molecule type" value="Genomic_DNA"/>
</dbReference>
<evidence type="ECO:0000256" key="1">
    <source>
        <dbReference type="SAM" id="Phobius"/>
    </source>
</evidence>
<keyword evidence="1" id="KW-0812">Transmembrane</keyword>
<keyword evidence="1" id="KW-1133">Transmembrane helix</keyword>
<dbReference type="AlphaFoldDB" id="A0AAE4C6A4"/>
<evidence type="ECO:0000313" key="2">
    <source>
        <dbReference type="EMBL" id="MDR6891937.1"/>
    </source>
</evidence>
<dbReference type="Pfam" id="PF04286">
    <property type="entry name" value="DUF445"/>
    <property type="match status" value="1"/>
</dbReference>
<accession>A0AAE4C6A4</accession>
<comment type="caution">
    <text evidence="2">The sequence shown here is derived from an EMBL/GenBank/DDBJ whole genome shotgun (WGS) entry which is preliminary data.</text>
</comment>
<gene>
    <name evidence="2" type="ORF">J2S35_000877</name>
</gene>